<accession>A0A9X2DSM9</accession>
<evidence type="ECO:0000313" key="3">
    <source>
        <dbReference type="Proteomes" id="UP001139179"/>
    </source>
</evidence>
<feature type="transmembrane region" description="Helical" evidence="1">
    <location>
        <begin position="7"/>
        <end position="24"/>
    </location>
</feature>
<sequence length="63" mass="6999">MDMKRAFIGIVIFAFVTVISFLLLRRMFGLPEGISVIGAIGLGALAEILYQRSRKRAGRKISE</sequence>
<dbReference type="Proteomes" id="UP001139179">
    <property type="component" value="Unassembled WGS sequence"/>
</dbReference>
<evidence type="ECO:0000313" key="2">
    <source>
        <dbReference type="EMBL" id="MCM3716219.1"/>
    </source>
</evidence>
<keyword evidence="3" id="KW-1185">Reference proteome</keyword>
<proteinExistence type="predicted"/>
<dbReference type="EMBL" id="JAMBOL010000032">
    <property type="protein sequence ID" value="MCM3716219.1"/>
    <property type="molecule type" value="Genomic_DNA"/>
</dbReference>
<dbReference type="AlphaFoldDB" id="A0A9X2DSM9"/>
<keyword evidence="1" id="KW-0472">Membrane</keyword>
<gene>
    <name evidence="2" type="ORF">M3202_19435</name>
</gene>
<protein>
    <submittedName>
        <fullName evidence="2">Uncharacterized protein</fullName>
    </submittedName>
</protein>
<feature type="transmembrane region" description="Helical" evidence="1">
    <location>
        <begin position="30"/>
        <end position="50"/>
    </location>
</feature>
<keyword evidence="1" id="KW-0812">Transmembrane</keyword>
<dbReference type="RefSeq" id="WP_251224890.1">
    <property type="nucleotide sequence ID" value="NZ_JAMBOL010000032.1"/>
</dbReference>
<name>A0A9X2DSM9_9BACI</name>
<evidence type="ECO:0000256" key="1">
    <source>
        <dbReference type="SAM" id="Phobius"/>
    </source>
</evidence>
<keyword evidence="1" id="KW-1133">Transmembrane helix</keyword>
<comment type="caution">
    <text evidence="2">The sequence shown here is derived from an EMBL/GenBank/DDBJ whole genome shotgun (WGS) entry which is preliminary data.</text>
</comment>
<organism evidence="2 3">
    <name type="scientific">Halalkalibacter oceani</name>
    <dbReference type="NCBI Taxonomy" id="1653776"/>
    <lineage>
        <taxon>Bacteria</taxon>
        <taxon>Bacillati</taxon>
        <taxon>Bacillota</taxon>
        <taxon>Bacilli</taxon>
        <taxon>Bacillales</taxon>
        <taxon>Bacillaceae</taxon>
        <taxon>Halalkalibacter</taxon>
    </lineage>
</organism>
<reference evidence="2" key="1">
    <citation type="submission" date="2022-05" db="EMBL/GenBank/DDBJ databases">
        <title>Comparative Genomics of Spacecraft Associated Microbes.</title>
        <authorList>
            <person name="Tran M.T."/>
            <person name="Wright A."/>
            <person name="Seuylemezian A."/>
            <person name="Eisen J."/>
            <person name="Coil D."/>
        </authorList>
    </citation>
    <scope>NUCLEOTIDE SEQUENCE</scope>
    <source>
        <strain evidence="2">214.1.1</strain>
    </source>
</reference>